<dbReference type="Pfam" id="PF16282">
    <property type="entry name" value="SANT_DAMP1_like"/>
    <property type="match status" value="1"/>
</dbReference>
<keyword evidence="6" id="KW-0804">Transcription</keyword>
<feature type="region of interest" description="Disordered" evidence="8">
    <location>
        <begin position="492"/>
        <end position="636"/>
    </location>
</feature>
<keyword evidence="11" id="KW-1185">Reference proteome</keyword>
<evidence type="ECO:0000259" key="9">
    <source>
        <dbReference type="Pfam" id="PF16282"/>
    </source>
</evidence>
<dbReference type="GO" id="GO:0006281">
    <property type="term" value="P:DNA repair"/>
    <property type="evidence" value="ECO:0007669"/>
    <property type="project" value="InterPro"/>
</dbReference>
<gene>
    <name evidence="10" type="ORF">BU16DRAFT_135785</name>
</gene>
<evidence type="ECO:0000256" key="6">
    <source>
        <dbReference type="ARBA" id="ARBA00023163"/>
    </source>
</evidence>
<dbReference type="PANTHER" id="PTHR12855">
    <property type="entry name" value="DNA METHYLTRANSFERASE 1-ASSOCIATED PROTEIN 1 FAMILY MEMBER"/>
    <property type="match status" value="1"/>
</dbReference>
<evidence type="ECO:0000256" key="1">
    <source>
        <dbReference type="ARBA" id="ARBA00004123"/>
    </source>
</evidence>
<feature type="compositionally biased region" description="Basic and acidic residues" evidence="8">
    <location>
        <begin position="521"/>
        <end position="541"/>
    </location>
</feature>
<feature type="compositionally biased region" description="Basic residues" evidence="8">
    <location>
        <begin position="22"/>
        <end position="34"/>
    </location>
</feature>
<organism evidence="10 11">
    <name type="scientific">Lophium mytilinum</name>
    <dbReference type="NCBI Taxonomy" id="390894"/>
    <lineage>
        <taxon>Eukaryota</taxon>
        <taxon>Fungi</taxon>
        <taxon>Dikarya</taxon>
        <taxon>Ascomycota</taxon>
        <taxon>Pezizomycotina</taxon>
        <taxon>Dothideomycetes</taxon>
        <taxon>Pleosporomycetidae</taxon>
        <taxon>Mytilinidiales</taxon>
        <taxon>Mytilinidiaceae</taxon>
        <taxon>Lophium</taxon>
    </lineage>
</organism>
<comment type="similarity">
    <text evidence="2">Belongs to the SWC4 family.</text>
</comment>
<evidence type="ECO:0000256" key="4">
    <source>
        <dbReference type="ARBA" id="ARBA00022853"/>
    </source>
</evidence>
<feature type="compositionally biased region" description="Polar residues" evidence="8">
    <location>
        <begin position="206"/>
        <end position="215"/>
    </location>
</feature>
<proteinExistence type="inferred from homology"/>
<dbReference type="GO" id="GO:0003714">
    <property type="term" value="F:transcription corepressor activity"/>
    <property type="evidence" value="ECO:0007669"/>
    <property type="project" value="TreeGrafter"/>
</dbReference>
<reference evidence="10" key="1">
    <citation type="journal article" date="2020" name="Stud. Mycol.">
        <title>101 Dothideomycetes genomes: a test case for predicting lifestyles and emergence of pathogens.</title>
        <authorList>
            <person name="Haridas S."/>
            <person name="Albert R."/>
            <person name="Binder M."/>
            <person name="Bloem J."/>
            <person name="Labutti K."/>
            <person name="Salamov A."/>
            <person name="Andreopoulos B."/>
            <person name="Baker S."/>
            <person name="Barry K."/>
            <person name="Bills G."/>
            <person name="Bluhm B."/>
            <person name="Cannon C."/>
            <person name="Castanera R."/>
            <person name="Culley D."/>
            <person name="Daum C."/>
            <person name="Ezra D."/>
            <person name="Gonzalez J."/>
            <person name="Henrissat B."/>
            <person name="Kuo A."/>
            <person name="Liang C."/>
            <person name="Lipzen A."/>
            <person name="Lutzoni F."/>
            <person name="Magnuson J."/>
            <person name="Mondo S."/>
            <person name="Nolan M."/>
            <person name="Ohm R."/>
            <person name="Pangilinan J."/>
            <person name="Park H.-J."/>
            <person name="Ramirez L."/>
            <person name="Alfaro M."/>
            <person name="Sun H."/>
            <person name="Tritt A."/>
            <person name="Yoshinaga Y."/>
            <person name="Zwiers L.-H."/>
            <person name="Turgeon B."/>
            <person name="Goodwin S."/>
            <person name="Spatafora J."/>
            <person name="Crous P."/>
            <person name="Grigoriev I."/>
        </authorList>
    </citation>
    <scope>NUCLEOTIDE SEQUENCE</scope>
    <source>
        <strain evidence="10">CBS 269.34</strain>
    </source>
</reference>
<dbReference type="GO" id="GO:0000122">
    <property type="term" value="P:negative regulation of transcription by RNA polymerase II"/>
    <property type="evidence" value="ECO:0007669"/>
    <property type="project" value="TreeGrafter"/>
</dbReference>
<dbReference type="PANTHER" id="PTHR12855:SF10">
    <property type="entry name" value="DNA METHYLTRANSFERASE 1-ASSOCIATED PROTEIN 1"/>
    <property type="match status" value="1"/>
</dbReference>
<dbReference type="AlphaFoldDB" id="A0A6A6QFS7"/>
<evidence type="ECO:0000256" key="7">
    <source>
        <dbReference type="ARBA" id="ARBA00023242"/>
    </source>
</evidence>
<evidence type="ECO:0000256" key="2">
    <source>
        <dbReference type="ARBA" id="ARBA00006918"/>
    </source>
</evidence>
<dbReference type="GO" id="GO:0035267">
    <property type="term" value="C:NuA4 histone acetyltransferase complex"/>
    <property type="evidence" value="ECO:0007669"/>
    <property type="project" value="InterPro"/>
</dbReference>
<feature type="compositionally biased region" description="Acidic residues" evidence="8">
    <location>
        <begin position="558"/>
        <end position="583"/>
    </location>
</feature>
<dbReference type="InterPro" id="IPR027109">
    <property type="entry name" value="Swc4/Dmap1"/>
</dbReference>
<dbReference type="InterPro" id="IPR032563">
    <property type="entry name" value="DAMP1_SANT-like"/>
</dbReference>
<feature type="compositionally biased region" description="Polar residues" evidence="8">
    <location>
        <begin position="586"/>
        <end position="606"/>
    </location>
</feature>
<feature type="domain" description="DAMP1 SANT/Myb-like" evidence="9">
    <location>
        <begin position="126"/>
        <end position="236"/>
    </location>
</feature>
<feature type="region of interest" description="Disordered" evidence="8">
    <location>
        <begin position="383"/>
        <end position="402"/>
    </location>
</feature>
<accession>A0A6A6QFS7</accession>
<dbReference type="EMBL" id="MU004196">
    <property type="protein sequence ID" value="KAF2490856.1"/>
    <property type="molecule type" value="Genomic_DNA"/>
</dbReference>
<protein>
    <recommendedName>
        <fullName evidence="3">SWR1-complex protein 4</fullName>
    </recommendedName>
</protein>
<dbReference type="Proteomes" id="UP000799750">
    <property type="component" value="Unassembled WGS sequence"/>
</dbReference>
<dbReference type="Gene3D" id="1.10.10.60">
    <property type="entry name" value="Homeodomain-like"/>
    <property type="match status" value="1"/>
</dbReference>
<feature type="compositionally biased region" description="Basic and acidic residues" evidence="8">
    <location>
        <begin position="492"/>
        <end position="509"/>
    </location>
</feature>
<name>A0A6A6QFS7_9PEZI</name>
<keyword evidence="5" id="KW-0805">Transcription regulation</keyword>
<comment type="subcellular location">
    <subcellularLocation>
        <location evidence="1">Nucleus</location>
    </subcellularLocation>
</comment>
<feature type="region of interest" description="Disordered" evidence="8">
    <location>
        <begin position="99"/>
        <end position="118"/>
    </location>
</feature>
<evidence type="ECO:0000256" key="3">
    <source>
        <dbReference type="ARBA" id="ARBA00019132"/>
    </source>
</evidence>
<evidence type="ECO:0000313" key="11">
    <source>
        <dbReference type="Proteomes" id="UP000799750"/>
    </source>
</evidence>
<keyword evidence="4" id="KW-0156">Chromatin regulator</keyword>
<keyword evidence="7" id="KW-0539">Nucleus</keyword>
<evidence type="ECO:0000256" key="5">
    <source>
        <dbReference type="ARBA" id="ARBA00023015"/>
    </source>
</evidence>
<evidence type="ECO:0000256" key="8">
    <source>
        <dbReference type="SAM" id="MobiDB-lite"/>
    </source>
</evidence>
<feature type="region of interest" description="Disordered" evidence="8">
    <location>
        <begin position="186"/>
        <end position="215"/>
    </location>
</feature>
<dbReference type="GO" id="GO:0006338">
    <property type="term" value="P:chromatin remodeling"/>
    <property type="evidence" value="ECO:0007669"/>
    <property type="project" value="InterPro"/>
</dbReference>
<sequence>MATRRDIQDIIGLPGGGDTPAPKKRAKTAGPQKKLHGVNREVAALYGERPPPVAVYEEKKTYRAKRANLGPVRPWIQQPFTNPARTDGLVLKHWRRKPTARPNIENGGDTAMEDADNQSPQLETDYEYARFNVDVSVPSYTDEEYEAHLRSNEWSREETDYLLELAKDFYLRWPVIHDRYEFQSAKAEPADDAASAGDSILENPTDALSTLPYNSSLPRDPRSIEDLKARYYFVWETTLKLHRPPEAMESSEFELLEVLHSYNPDSEHVRKRIALALMSRPLDEVKEEEFLLAELQRINIAANRLDAERAELRERLEAPTPQRDLGPAGPLGNFQSSQALTALFQQLFQQDRSKKRASGSGRLSLSAGDIIGTPTAAQQAAYNAAAGSRKASMAHPPPPQPQLRALSAAEERRYGVSNHDRLTSGVSFGSDKLVKMRQAKSGVQTQKIAAVLAQLGFGDIITIPTARVGAAFEGLVAKVGKLLDLRKVREKEENEVKVLDGMRAKRAGEDPAATGSAPPQHGRDSTETQERDMKQEERDESLMEQSIADSTVGAETTYAEDGEGGDDAEGEEDDAEGEEDADGETNATSTRQVSEAVSTRAATTPAASVKAGHKRSASVLSAGSTRSRASTKRARK</sequence>
<evidence type="ECO:0000313" key="10">
    <source>
        <dbReference type="EMBL" id="KAF2490856.1"/>
    </source>
</evidence>
<dbReference type="OrthoDB" id="19740at2759"/>
<feature type="region of interest" description="Disordered" evidence="8">
    <location>
        <begin position="1"/>
        <end position="34"/>
    </location>
</feature>
<feature type="compositionally biased region" description="Low complexity" evidence="8">
    <location>
        <begin position="186"/>
        <end position="199"/>
    </location>
</feature>
<dbReference type="GO" id="GO:0000812">
    <property type="term" value="C:Swr1 complex"/>
    <property type="evidence" value="ECO:0007669"/>
    <property type="project" value="TreeGrafter"/>
</dbReference>